<dbReference type="InterPro" id="IPR006076">
    <property type="entry name" value="FAD-dep_OxRdtase"/>
</dbReference>
<keyword evidence="4" id="KW-1185">Reference proteome</keyword>
<keyword evidence="1" id="KW-0560">Oxidoreductase</keyword>
<dbReference type="Gene3D" id="3.30.9.10">
    <property type="entry name" value="D-Amino Acid Oxidase, subunit A, domain 2"/>
    <property type="match status" value="1"/>
</dbReference>
<comment type="caution">
    <text evidence="3">The sequence shown here is derived from an EMBL/GenBank/DDBJ whole genome shotgun (WGS) entry which is preliminary data.</text>
</comment>
<dbReference type="SUPFAM" id="SSF54373">
    <property type="entry name" value="FAD-linked reductases, C-terminal domain"/>
    <property type="match status" value="1"/>
</dbReference>
<dbReference type="PANTHER" id="PTHR13847:SF289">
    <property type="entry name" value="GLYCINE OXIDASE"/>
    <property type="match status" value="1"/>
</dbReference>
<evidence type="ECO:0000313" key="4">
    <source>
        <dbReference type="Proteomes" id="UP000280296"/>
    </source>
</evidence>
<feature type="domain" description="FAD dependent oxidoreductase" evidence="2">
    <location>
        <begin position="2"/>
        <end position="350"/>
    </location>
</feature>
<reference evidence="3 4" key="2">
    <citation type="submission" date="2019-01" db="EMBL/GenBank/DDBJ databases">
        <title>Tautonia sociabilis, a novel thermotolerant planctomycete of Isosphaeraceae family, isolated from a 4000 m deep subterranean habitat.</title>
        <authorList>
            <person name="Kovaleva O.L."/>
            <person name="Elcheninov A.G."/>
            <person name="Van Heerden E."/>
            <person name="Toshchakov S.V."/>
            <person name="Novikov A."/>
            <person name="Bonch-Osmolovskaya E.A."/>
            <person name="Kublanov I.V."/>
        </authorList>
    </citation>
    <scope>NUCLEOTIDE SEQUENCE [LARGE SCALE GENOMIC DNA]</scope>
    <source>
        <strain evidence="3 4">GM2012</strain>
    </source>
</reference>
<dbReference type="Gene3D" id="3.50.50.60">
    <property type="entry name" value="FAD/NAD(P)-binding domain"/>
    <property type="match status" value="1"/>
</dbReference>
<name>A0A432MKJ2_9BACT</name>
<dbReference type="InterPro" id="IPR036188">
    <property type="entry name" value="FAD/NAD-bd_sf"/>
</dbReference>
<accession>A0A432MKJ2</accession>
<dbReference type="GO" id="GO:0005737">
    <property type="term" value="C:cytoplasm"/>
    <property type="evidence" value="ECO:0007669"/>
    <property type="project" value="TreeGrafter"/>
</dbReference>
<evidence type="ECO:0000313" key="3">
    <source>
        <dbReference type="EMBL" id="RUL87932.1"/>
    </source>
</evidence>
<protein>
    <submittedName>
        <fullName evidence="3">FAD-dependent oxidoreductase</fullName>
    </submittedName>
</protein>
<dbReference type="SUPFAM" id="SSF51905">
    <property type="entry name" value="FAD/NAD(P)-binding domain"/>
    <property type="match status" value="1"/>
</dbReference>
<dbReference type="Pfam" id="PF01266">
    <property type="entry name" value="DAO"/>
    <property type="match status" value="1"/>
</dbReference>
<dbReference type="Proteomes" id="UP000280296">
    <property type="component" value="Unassembled WGS sequence"/>
</dbReference>
<sequence length="387" mass="40782">MRVTLVDNPKRGRATSASAGGLWPLGESVGLGCGVIFYKAMAGMGTLPEGVHGPGQLPRVFLDFALRSNAMFPALSGELREIAGMDIEWEETSLLFLMYDEGDETFARPLWERCPCGRDLTEWLTPEELAKAEPAVTREVRGALRFEGDNQVNPYKLADAYRVAARNLGATVLTHTEVTGLRIASGRVTAVETTDGPIACDVAVNAAGAWAPQVGRMAGLELPVHPVRGQILGTETLPNVLSACLSTTDCYLAQKGHGEVIIGSTTEEVGFNVGVTPEALKTLSAGAVRAVPFLADVQVKRAWSGLRPGSPDELPILGPVAGLGGYLNACGHFRTGIVTSPLTGLVLAELVAGDRPSVPVEPFLLARFMAADRAGTQGGRSTPVGRA</sequence>
<dbReference type="GO" id="GO:0016491">
    <property type="term" value="F:oxidoreductase activity"/>
    <property type="evidence" value="ECO:0007669"/>
    <property type="project" value="UniProtKB-KW"/>
</dbReference>
<proteinExistence type="predicted"/>
<evidence type="ECO:0000256" key="1">
    <source>
        <dbReference type="ARBA" id="ARBA00023002"/>
    </source>
</evidence>
<dbReference type="EMBL" id="RYZH01000015">
    <property type="protein sequence ID" value="RUL87932.1"/>
    <property type="molecule type" value="Genomic_DNA"/>
</dbReference>
<organism evidence="3 4">
    <name type="scientific">Tautonia sociabilis</name>
    <dbReference type="NCBI Taxonomy" id="2080755"/>
    <lineage>
        <taxon>Bacteria</taxon>
        <taxon>Pseudomonadati</taxon>
        <taxon>Planctomycetota</taxon>
        <taxon>Planctomycetia</taxon>
        <taxon>Isosphaerales</taxon>
        <taxon>Isosphaeraceae</taxon>
        <taxon>Tautonia</taxon>
    </lineage>
</organism>
<evidence type="ECO:0000259" key="2">
    <source>
        <dbReference type="Pfam" id="PF01266"/>
    </source>
</evidence>
<dbReference type="PANTHER" id="PTHR13847">
    <property type="entry name" value="SARCOSINE DEHYDROGENASE-RELATED"/>
    <property type="match status" value="1"/>
</dbReference>
<reference evidence="3 4" key="1">
    <citation type="submission" date="2018-12" db="EMBL/GenBank/DDBJ databases">
        <authorList>
            <person name="Toschakov S.V."/>
        </authorList>
    </citation>
    <scope>NUCLEOTIDE SEQUENCE [LARGE SCALE GENOMIC DNA]</scope>
    <source>
        <strain evidence="3 4">GM2012</strain>
    </source>
</reference>
<gene>
    <name evidence="3" type="ORF">TsocGM_09385</name>
</gene>
<dbReference type="AlphaFoldDB" id="A0A432MKJ2"/>